<dbReference type="Proteomes" id="UP000215914">
    <property type="component" value="Unassembled WGS sequence"/>
</dbReference>
<comment type="caution">
    <text evidence="8">The sequence shown here is derived from an EMBL/GenBank/DDBJ whole genome shotgun (WGS) entry which is preliminary data.</text>
</comment>
<comment type="pathway">
    <text evidence="1">Lipid metabolism; fatty acid biosynthesis.</text>
</comment>
<keyword evidence="4" id="KW-0276">Fatty acid metabolism</keyword>
<dbReference type="InterPro" id="IPR013747">
    <property type="entry name" value="ACP_syn_III_C"/>
</dbReference>
<accession>A0A9K3HA26</accession>
<dbReference type="EC" id="2.3.1.180" evidence="8"/>
<sequence>MLSCFCACDSEEDSLFGFDLHSDGDGNRFAVSVVPQTIEASLAKAGLDRSDIDWLLLHQANQRIIDGVATRLEVPKDRVITNLANYGNTSAASIPLALDEAGKSNKVKP</sequence>
<gene>
    <name evidence="8" type="ORF">HanXRQr2_Chr13g0577791</name>
</gene>
<dbReference type="Gene3D" id="3.40.47.10">
    <property type="match status" value="1"/>
</dbReference>
<organism evidence="8 9">
    <name type="scientific">Helianthus annuus</name>
    <name type="common">Common sunflower</name>
    <dbReference type="NCBI Taxonomy" id="4232"/>
    <lineage>
        <taxon>Eukaryota</taxon>
        <taxon>Viridiplantae</taxon>
        <taxon>Streptophyta</taxon>
        <taxon>Embryophyta</taxon>
        <taxon>Tracheophyta</taxon>
        <taxon>Spermatophyta</taxon>
        <taxon>Magnoliopsida</taxon>
        <taxon>eudicotyledons</taxon>
        <taxon>Gunneridae</taxon>
        <taxon>Pentapetalae</taxon>
        <taxon>asterids</taxon>
        <taxon>campanulids</taxon>
        <taxon>Asterales</taxon>
        <taxon>Asteraceae</taxon>
        <taxon>Asteroideae</taxon>
        <taxon>Heliantheae alliance</taxon>
        <taxon>Heliantheae</taxon>
        <taxon>Helianthus</taxon>
    </lineage>
</organism>
<dbReference type="PANTHER" id="PTHR43091:SF4">
    <property type="entry name" value="BETA-KETOACYL-[ACYL-CARRIER-PROTEIN] SYNTHASE III"/>
    <property type="match status" value="1"/>
</dbReference>
<reference evidence="8" key="2">
    <citation type="submission" date="2020-06" db="EMBL/GenBank/DDBJ databases">
        <title>Helianthus annuus Genome sequencing and assembly Release 2.</title>
        <authorList>
            <person name="Gouzy J."/>
            <person name="Langlade N."/>
            <person name="Munos S."/>
        </authorList>
    </citation>
    <scope>NUCLEOTIDE SEQUENCE</scope>
    <source>
        <tissue evidence="8">Leaves</tissue>
    </source>
</reference>
<evidence type="ECO:0000256" key="6">
    <source>
        <dbReference type="ARBA" id="ARBA00023160"/>
    </source>
</evidence>
<dbReference type="GO" id="GO:0006633">
    <property type="term" value="P:fatty acid biosynthetic process"/>
    <property type="evidence" value="ECO:0007669"/>
    <property type="project" value="UniProtKB-KW"/>
</dbReference>
<dbReference type="AlphaFoldDB" id="A0A9K3HA26"/>
<keyword evidence="8" id="KW-0012">Acyltransferase</keyword>
<dbReference type="Pfam" id="PF08541">
    <property type="entry name" value="ACP_syn_III_C"/>
    <property type="match status" value="1"/>
</dbReference>
<evidence type="ECO:0000259" key="7">
    <source>
        <dbReference type="Pfam" id="PF08541"/>
    </source>
</evidence>
<dbReference type="GO" id="GO:0033818">
    <property type="term" value="F:beta-ketoacyl-acyl-carrier-protein synthase III activity"/>
    <property type="evidence" value="ECO:0007669"/>
    <property type="project" value="UniProtKB-EC"/>
</dbReference>
<evidence type="ECO:0000256" key="5">
    <source>
        <dbReference type="ARBA" id="ARBA00023098"/>
    </source>
</evidence>
<evidence type="ECO:0000313" key="8">
    <source>
        <dbReference type="EMBL" id="KAF5772510.1"/>
    </source>
</evidence>
<name>A0A9K3HA26_HELAN</name>
<dbReference type="SUPFAM" id="SSF53901">
    <property type="entry name" value="Thiolase-like"/>
    <property type="match status" value="1"/>
</dbReference>
<keyword evidence="6" id="KW-0275">Fatty acid biosynthesis</keyword>
<evidence type="ECO:0000256" key="3">
    <source>
        <dbReference type="ARBA" id="ARBA00022679"/>
    </source>
</evidence>
<keyword evidence="5" id="KW-0443">Lipid metabolism</keyword>
<proteinExistence type="predicted"/>
<reference evidence="8" key="1">
    <citation type="journal article" date="2017" name="Nature">
        <title>The sunflower genome provides insights into oil metabolism, flowering and Asterid evolution.</title>
        <authorList>
            <person name="Badouin H."/>
            <person name="Gouzy J."/>
            <person name="Grassa C.J."/>
            <person name="Murat F."/>
            <person name="Staton S.E."/>
            <person name="Cottret L."/>
            <person name="Lelandais-Briere C."/>
            <person name="Owens G.L."/>
            <person name="Carrere S."/>
            <person name="Mayjonade B."/>
            <person name="Legrand L."/>
            <person name="Gill N."/>
            <person name="Kane N.C."/>
            <person name="Bowers J.E."/>
            <person name="Hubner S."/>
            <person name="Bellec A."/>
            <person name="Berard A."/>
            <person name="Berges H."/>
            <person name="Blanchet N."/>
            <person name="Boniface M.C."/>
            <person name="Brunel D."/>
            <person name="Catrice O."/>
            <person name="Chaidir N."/>
            <person name="Claudel C."/>
            <person name="Donnadieu C."/>
            <person name="Faraut T."/>
            <person name="Fievet G."/>
            <person name="Helmstetter N."/>
            <person name="King M."/>
            <person name="Knapp S.J."/>
            <person name="Lai Z."/>
            <person name="Le Paslier M.C."/>
            <person name="Lippi Y."/>
            <person name="Lorenzon L."/>
            <person name="Mandel J.R."/>
            <person name="Marage G."/>
            <person name="Marchand G."/>
            <person name="Marquand E."/>
            <person name="Bret-Mestries E."/>
            <person name="Morien E."/>
            <person name="Nambeesan S."/>
            <person name="Nguyen T."/>
            <person name="Pegot-Espagnet P."/>
            <person name="Pouilly N."/>
            <person name="Raftis F."/>
            <person name="Sallet E."/>
            <person name="Schiex T."/>
            <person name="Thomas J."/>
            <person name="Vandecasteele C."/>
            <person name="Vares D."/>
            <person name="Vear F."/>
            <person name="Vautrin S."/>
            <person name="Crespi M."/>
            <person name="Mangin B."/>
            <person name="Burke J.M."/>
            <person name="Salse J."/>
            <person name="Munos S."/>
            <person name="Vincourt P."/>
            <person name="Rieseberg L.H."/>
            <person name="Langlade N.B."/>
        </authorList>
    </citation>
    <scope>NUCLEOTIDE SEQUENCE</scope>
    <source>
        <tissue evidence="8">Leaves</tissue>
    </source>
</reference>
<evidence type="ECO:0000256" key="4">
    <source>
        <dbReference type="ARBA" id="ARBA00022832"/>
    </source>
</evidence>
<keyword evidence="2" id="KW-0444">Lipid biosynthesis</keyword>
<dbReference type="InterPro" id="IPR016039">
    <property type="entry name" value="Thiolase-like"/>
</dbReference>
<dbReference type="EMBL" id="MNCJ02000328">
    <property type="protein sequence ID" value="KAF5772510.1"/>
    <property type="molecule type" value="Genomic_DNA"/>
</dbReference>
<feature type="domain" description="Beta-ketoacyl-[acyl-carrier-protein] synthase III C-terminal" evidence="7">
    <location>
        <begin position="42"/>
        <end position="109"/>
    </location>
</feature>
<dbReference type="Gramene" id="mRNA:HanXRQr2_Chr13g0577791">
    <property type="protein sequence ID" value="mRNA:HanXRQr2_Chr13g0577791"/>
    <property type="gene ID" value="HanXRQr2_Chr13g0577791"/>
</dbReference>
<keyword evidence="9" id="KW-1185">Reference proteome</keyword>
<dbReference type="PANTHER" id="PTHR43091">
    <property type="entry name" value="3-OXOACYL-[ACYL-CARRIER-PROTEIN] SYNTHASE"/>
    <property type="match status" value="1"/>
</dbReference>
<evidence type="ECO:0000313" key="9">
    <source>
        <dbReference type="Proteomes" id="UP000215914"/>
    </source>
</evidence>
<keyword evidence="3 8" id="KW-0808">Transferase</keyword>
<evidence type="ECO:0000256" key="2">
    <source>
        <dbReference type="ARBA" id="ARBA00022516"/>
    </source>
</evidence>
<protein>
    <submittedName>
        <fullName evidence="8">Beta-ketoacyl-[acyl-carrier-protein] synthase III</fullName>
        <ecNumber evidence="8">2.3.1.180</ecNumber>
    </submittedName>
</protein>
<evidence type="ECO:0000256" key="1">
    <source>
        <dbReference type="ARBA" id="ARBA00005194"/>
    </source>
</evidence>